<feature type="region of interest" description="Disordered" evidence="1">
    <location>
        <begin position="91"/>
        <end position="114"/>
    </location>
</feature>
<feature type="signal peptide" evidence="2">
    <location>
        <begin position="1"/>
        <end position="25"/>
    </location>
</feature>
<comment type="caution">
    <text evidence="3">The sequence shown here is derived from an EMBL/GenBank/DDBJ whole genome shotgun (WGS) entry which is preliminary data.</text>
</comment>
<organism evidence="3 4">
    <name type="scientific">Nonomuraea purpurea</name>
    <dbReference type="NCBI Taxonomy" id="1849276"/>
    <lineage>
        <taxon>Bacteria</taxon>
        <taxon>Bacillati</taxon>
        <taxon>Actinomycetota</taxon>
        <taxon>Actinomycetes</taxon>
        <taxon>Streptosporangiales</taxon>
        <taxon>Streptosporangiaceae</taxon>
        <taxon>Nonomuraea</taxon>
    </lineage>
</organism>
<name>A0ABV8GMV8_9ACTN</name>
<evidence type="ECO:0000313" key="4">
    <source>
        <dbReference type="Proteomes" id="UP001595851"/>
    </source>
</evidence>
<keyword evidence="4" id="KW-1185">Reference proteome</keyword>
<dbReference type="Proteomes" id="UP001595851">
    <property type="component" value="Unassembled WGS sequence"/>
</dbReference>
<proteinExistence type="predicted"/>
<keyword evidence="2" id="KW-0732">Signal</keyword>
<gene>
    <name evidence="3" type="ORF">ACFOY2_44190</name>
</gene>
<feature type="compositionally biased region" description="Low complexity" evidence="1">
    <location>
        <begin position="102"/>
        <end position="114"/>
    </location>
</feature>
<accession>A0ABV8GMV8</accession>
<evidence type="ECO:0000313" key="3">
    <source>
        <dbReference type="EMBL" id="MFC4014289.1"/>
    </source>
</evidence>
<protein>
    <submittedName>
        <fullName evidence="3">Uncharacterized protein</fullName>
    </submittedName>
</protein>
<dbReference type="RefSeq" id="WP_379534134.1">
    <property type="nucleotide sequence ID" value="NZ_JBHSBI010000033.1"/>
</dbReference>
<evidence type="ECO:0000256" key="1">
    <source>
        <dbReference type="SAM" id="MobiDB-lite"/>
    </source>
</evidence>
<feature type="chain" id="PRO_5045927182" evidence="2">
    <location>
        <begin position="26"/>
        <end position="114"/>
    </location>
</feature>
<reference evidence="4" key="1">
    <citation type="journal article" date="2019" name="Int. J. Syst. Evol. Microbiol.">
        <title>The Global Catalogue of Microorganisms (GCM) 10K type strain sequencing project: providing services to taxonomists for standard genome sequencing and annotation.</title>
        <authorList>
            <consortium name="The Broad Institute Genomics Platform"/>
            <consortium name="The Broad Institute Genome Sequencing Center for Infectious Disease"/>
            <person name="Wu L."/>
            <person name="Ma J."/>
        </authorList>
    </citation>
    <scope>NUCLEOTIDE SEQUENCE [LARGE SCALE GENOMIC DNA]</scope>
    <source>
        <strain evidence="4">TBRC 1276</strain>
    </source>
</reference>
<sequence>MRTTLPAALLLLLSWFLPATAPAQAAAQVTAAPAALLHLQEHPGLRQEPLRHTAAQARHGLAALAGSAGPAVLPSGVPLARPGWSVVVTNRPHGVPGDRRPVAAPARAPPSTGY</sequence>
<dbReference type="EMBL" id="JBHSBI010000033">
    <property type="protein sequence ID" value="MFC4014289.1"/>
    <property type="molecule type" value="Genomic_DNA"/>
</dbReference>
<evidence type="ECO:0000256" key="2">
    <source>
        <dbReference type="SAM" id="SignalP"/>
    </source>
</evidence>